<gene>
    <name evidence="3" type="ORF">TrST_g7802</name>
</gene>
<feature type="compositionally biased region" description="Low complexity" evidence="2">
    <location>
        <begin position="24"/>
        <end position="33"/>
    </location>
</feature>
<evidence type="ECO:0000256" key="2">
    <source>
        <dbReference type="SAM" id="MobiDB-lite"/>
    </source>
</evidence>
<feature type="coiled-coil region" evidence="1">
    <location>
        <begin position="186"/>
        <end position="216"/>
    </location>
</feature>
<organism evidence="3 4">
    <name type="scientific">Triparma strigata</name>
    <dbReference type="NCBI Taxonomy" id="1606541"/>
    <lineage>
        <taxon>Eukaryota</taxon>
        <taxon>Sar</taxon>
        <taxon>Stramenopiles</taxon>
        <taxon>Ochrophyta</taxon>
        <taxon>Bolidophyceae</taxon>
        <taxon>Parmales</taxon>
        <taxon>Triparmaceae</taxon>
        <taxon>Triparma</taxon>
    </lineage>
</organism>
<evidence type="ECO:0000313" key="3">
    <source>
        <dbReference type="EMBL" id="GMH80232.1"/>
    </source>
</evidence>
<keyword evidence="4" id="KW-1185">Reference proteome</keyword>
<protein>
    <submittedName>
        <fullName evidence="3">Uncharacterized protein</fullName>
    </submittedName>
</protein>
<feature type="region of interest" description="Disordered" evidence="2">
    <location>
        <begin position="1"/>
        <end position="37"/>
    </location>
</feature>
<proteinExistence type="predicted"/>
<name>A0A9W7AXQ7_9STRA</name>
<accession>A0A9W7AXQ7</accession>
<evidence type="ECO:0000313" key="4">
    <source>
        <dbReference type="Proteomes" id="UP001165085"/>
    </source>
</evidence>
<dbReference type="AlphaFoldDB" id="A0A9W7AXQ7"/>
<keyword evidence="1" id="KW-0175">Coiled coil</keyword>
<evidence type="ECO:0000256" key="1">
    <source>
        <dbReference type="SAM" id="Coils"/>
    </source>
</evidence>
<dbReference type="Proteomes" id="UP001165085">
    <property type="component" value="Unassembled WGS sequence"/>
</dbReference>
<reference evidence="4" key="1">
    <citation type="journal article" date="2023" name="Commun. Biol.">
        <title>Genome analysis of Parmales, the sister group of diatoms, reveals the evolutionary specialization of diatoms from phago-mixotrophs to photoautotrophs.</title>
        <authorList>
            <person name="Ban H."/>
            <person name="Sato S."/>
            <person name="Yoshikawa S."/>
            <person name="Yamada K."/>
            <person name="Nakamura Y."/>
            <person name="Ichinomiya M."/>
            <person name="Sato N."/>
            <person name="Blanc-Mathieu R."/>
            <person name="Endo H."/>
            <person name="Kuwata A."/>
            <person name="Ogata H."/>
        </authorList>
    </citation>
    <scope>NUCLEOTIDE SEQUENCE [LARGE SCALE GENOMIC DNA]</scope>
    <source>
        <strain evidence="4">NIES 3701</strain>
    </source>
</reference>
<dbReference type="EMBL" id="BRXY01000242">
    <property type="protein sequence ID" value="GMH80232.1"/>
    <property type="molecule type" value="Genomic_DNA"/>
</dbReference>
<comment type="caution">
    <text evidence="3">The sequence shown here is derived from an EMBL/GenBank/DDBJ whole genome shotgun (WGS) entry which is preliminary data.</text>
</comment>
<sequence length="245" mass="27119">MNDLMSSLATTPGSPNPLSPKTETQTSSASSQSRTLLNTKAKHEQINMSNMERGSIDFDALFRSPPQAVTCPVVPDPYADPNSLVTCPVVPDPVTDPNSLDLELVGPVKSSERCRNGPKCTYAGYFNGCKYDHGPLCRNGANCTFDGFFGGCKFYHGPYGRHIDRQKQAFAYPSIEEMGEEQRGMLRIVEEKLRLVEEKFRKVEREKANLEMLRDMILSTKEGDVVPTVETGGESFWAEAGYFAS</sequence>
<feature type="compositionally biased region" description="Polar residues" evidence="2">
    <location>
        <begin position="1"/>
        <end position="13"/>
    </location>
</feature>